<comment type="similarity">
    <text evidence="3">Belongs to the PMEI family.</text>
</comment>
<evidence type="ECO:0000256" key="2">
    <source>
        <dbReference type="ARBA" id="ARBA00023157"/>
    </source>
</evidence>
<evidence type="ECO:0000256" key="1">
    <source>
        <dbReference type="ARBA" id="ARBA00022729"/>
    </source>
</evidence>
<dbReference type="InterPro" id="IPR035513">
    <property type="entry name" value="Invertase/methylesterase_inhib"/>
</dbReference>
<dbReference type="EMBL" id="JACXVP010000006">
    <property type="protein sequence ID" value="KAG5598662.1"/>
    <property type="molecule type" value="Genomic_DNA"/>
</dbReference>
<comment type="caution">
    <text evidence="5">The sequence shown here is derived from an EMBL/GenBank/DDBJ whole genome shotgun (WGS) entry which is preliminary data.</text>
</comment>
<dbReference type="Pfam" id="PF04043">
    <property type="entry name" value="PMEI"/>
    <property type="match status" value="1"/>
</dbReference>
<evidence type="ECO:0000256" key="3">
    <source>
        <dbReference type="ARBA" id="ARBA00038471"/>
    </source>
</evidence>
<keyword evidence="6" id="KW-1185">Reference proteome</keyword>
<organism evidence="5 6">
    <name type="scientific">Solanum commersonii</name>
    <name type="common">Commerson's wild potato</name>
    <name type="synonym">Commerson's nightshade</name>
    <dbReference type="NCBI Taxonomy" id="4109"/>
    <lineage>
        <taxon>Eukaryota</taxon>
        <taxon>Viridiplantae</taxon>
        <taxon>Streptophyta</taxon>
        <taxon>Embryophyta</taxon>
        <taxon>Tracheophyta</taxon>
        <taxon>Spermatophyta</taxon>
        <taxon>Magnoliopsida</taxon>
        <taxon>eudicotyledons</taxon>
        <taxon>Gunneridae</taxon>
        <taxon>Pentapetalae</taxon>
        <taxon>asterids</taxon>
        <taxon>lamiids</taxon>
        <taxon>Solanales</taxon>
        <taxon>Solanaceae</taxon>
        <taxon>Solanoideae</taxon>
        <taxon>Solaneae</taxon>
        <taxon>Solanum</taxon>
    </lineage>
</organism>
<dbReference type="Gene3D" id="1.20.140.40">
    <property type="entry name" value="Invertase/pectin methylesterase inhibitor family protein"/>
    <property type="match status" value="2"/>
</dbReference>
<keyword evidence="2" id="KW-1015">Disulfide bond</keyword>
<dbReference type="InterPro" id="IPR006501">
    <property type="entry name" value="Pectinesterase_inhib_dom"/>
</dbReference>
<dbReference type="PANTHER" id="PTHR36710">
    <property type="entry name" value="PECTINESTERASE INHIBITOR-LIKE"/>
    <property type="match status" value="1"/>
</dbReference>
<dbReference type="OrthoDB" id="764172at2759"/>
<dbReference type="Proteomes" id="UP000824120">
    <property type="component" value="Chromosome 6"/>
</dbReference>
<name>A0A9J5YI38_SOLCO</name>
<dbReference type="GO" id="GO:0046910">
    <property type="term" value="F:pectinesterase inhibitor activity"/>
    <property type="evidence" value="ECO:0007669"/>
    <property type="project" value="InterPro"/>
</dbReference>
<gene>
    <name evidence="5" type="ORF">H5410_030032</name>
</gene>
<evidence type="ECO:0000313" key="6">
    <source>
        <dbReference type="Proteomes" id="UP000824120"/>
    </source>
</evidence>
<dbReference type="SMART" id="SM00856">
    <property type="entry name" value="PMEI"/>
    <property type="match status" value="1"/>
</dbReference>
<dbReference type="InterPro" id="IPR052421">
    <property type="entry name" value="PCW_Enzyme_Inhibitor"/>
</dbReference>
<protein>
    <recommendedName>
        <fullName evidence="4">Pectinesterase inhibitor domain-containing protein</fullName>
    </recommendedName>
</protein>
<keyword evidence="1" id="KW-0732">Signal</keyword>
<dbReference type="PANTHER" id="PTHR36710:SF8">
    <property type="entry name" value="PECTINESTERASE INHIBITOR-LIKE"/>
    <property type="match status" value="1"/>
</dbReference>
<proteinExistence type="inferred from homology"/>
<evidence type="ECO:0000259" key="4">
    <source>
        <dbReference type="SMART" id="SM00856"/>
    </source>
</evidence>
<dbReference type="InterPro" id="IPR034086">
    <property type="entry name" value="PMEI_plant"/>
</dbReference>
<dbReference type="NCBIfam" id="TIGR01614">
    <property type="entry name" value="PME_inhib"/>
    <property type="match status" value="1"/>
</dbReference>
<dbReference type="CDD" id="cd15797">
    <property type="entry name" value="PMEI"/>
    <property type="match status" value="1"/>
</dbReference>
<feature type="domain" description="Pectinesterase inhibitor" evidence="4">
    <location>
        <begin position="1"/>
        <end position="138"/>
    </location>
</feature>
<reference evidence="5 6" key="1">
    <citation type="submission" date="2020-09" db="EMBL/GenBank/DDBJ databases">
        <title>De no assembly of potato wild relative species, Solanum commersonii.</title>
        <authorList>
            <person name="Cho K."/>
        </authorList>
    </citation>
    <scope>NUCLEOTIDE SEQUENCE [LARGE SCALE GENOMIC DNA]</scope>
    <source>
        <strain evidence="5">LZ3.2</strain>
        <tissue evidence="5">Leaf</tissue>
    </source>
</reference>
<evidence type="ECO:0000313" key="5">
    <source>
        <dbReference type="EMBL" id="KAG5598662.1"/>
    </source>
</evidence>
<dbReference type="AlphaFoldDB" id="A0A9J5YI38"/>
<sequence>MCIKCKSPRFCLQVFGLNPHRRPYALTLEAINLTFTNATKTAKKIHTFLDQTNDENLKEIYDYCLNYYESSIELLRDVEEYLLKHGKYDTLSIVGNFVKDVGSYCENKFRKIPNHVYVSTLTKDNKNLWIFGSIIMVFGLNPHRSPYELTQEAINLALRNASETASKIAIFLDETNDNNLKVIYNYCLDYYHYAINSLRGAEENFLKDGLVYDSRKANFCCENEFQRIIDYVYASTLTKDNERMGIFGSIIVAAADLLSNSTL</sequence>
<accession>A0A9J5YI38</accession>
<dbReference type="SUPFAM" id="SSF101148">
    <property type="entry name" value="Plant invertase/pectin methylesterase inhibitor"/>
    <property type="match status" value="2"/>
</dbReference>
<feature type="non-terminal residue" evidence="5">
    <location>
        <position position="1"/>
    </location>
</feature>